<organism evidence="5 6">
    <name type="scientific">Priapulus caudatus</name>
    <name type="common">Priapulid worm</name>
    <dbReference type="NCBI Taxonomy" id="37621"/>
    <lineage>
        <taxon>Eukaryota</taxon>
        <taxon>Metazoa</taxon>
        <taxon>Ecdysozoa</taxon>
        <taxon>Scalidophora</taxon>
        <taxon>Priapulida</taxon>
        <taxon>Priapulimorpha</taxon>
        <taxon>Priapulimorphida</taxon>
        <taxon>Priapulidae</taxon>
        <taxon>Priapulus</taxon>
    </lineage>
</organism>
<dbReference type="InterPro" id="IPR036300">
    <property type="entry name" value="MIR_dom_sf"/>
</dbReference>
<evidence type="ECO:0000256" key="2">
    <source>
        <dbReference type="ARBA" id="ARBA00022737"/>
    </source>
</evidence>
<evidence type="ECO:0000313" key="6">
    <source>
        <dbReference type="RefSeq" id="XP_014661853.1"/>
    </source>
</evidence>
<reference evidence="6" key="1">
    <citation type="submission" date="2025-08" db="UniProtKB">
        <authorList>
            <consortium name="RefSeq"/>
        </authorList>
    </citation>
    <scope>IDENTIFICATION</scope>
</reference>
<sequence length="216" mass="23811">MKSSPLSLTSPRVLLLAAILARLSAANDELEFDEVTCGSIVKLLNTNYRTRLHSHDVKYGSGSGQQSVTAVDVSDDHNSHWQVRGPHNAAACVRGAVVRCGDAIRLNHVATGRNLHSHFFQSPLSHNQEVSCFGEGGDGDTGDNWVVVCSGDHWERNEPIRLRHQDTDAYLHLTGDSYGRPIHGQKEVSGYASPHPGNYWRTQEGVYMMPKRTDVV</sequence>
<dbReference type="Gene3D" id="2.80.10.50">
    <property type="match status" value="1"/>
</dbReference>
<keyword evidence="1 3" id="KW-0732">Signal</keyword>
<dbReference type="PROSITE" id="PS50919">
    <property type="entry name" value="MIR"/>
    <property type="match status" value="3"/>
</dbReference>
<feature type="domain" description="MIR" evidence="4">
    <location>
        <begin position="32"/>
        <end position="86"/>
    </location>
</feature>
<dbReference type="PANTHER" id="PTHR46809:SF2">
    <property type="entry name" value="GH21273P"/>
    <property type="match status" value="1"/>
</dbReference>
<dbReference type="SUPFAM" id="SSF82109">
    <property type="entry name" value="MIR domain"/>
    <property type="match status" value="1"/>
</dbReference>
<proteinExistence type="predicted"/>
<protein>
    <submittedName>
        <fullName evidence="6">Stromal cell-derived factor 2-like</fullName>
    </submittedName>
</protein>
<keyword evidence="5" id="KW-1185">Reference proteome</keyword>
<gene>
    <name evidence="6" type="primary">LOC106804950</name>
</gene>
<dbReference type="PANTHER" id="PTHR46809">
    <property type="entry name" value="STROMAL CELL-DERIVED FACTOR 2-LIKE PROTEIN"/>
    <property type="match status" value="1"/>
</dbReference>
<dbReference type="Pfam" id="PF02815">
    <property type="entry name" value="MIR"/>
    <property type="match status" value="1"/>
</dbReference>
<feature type="signal peptide" evidence="3">
    <location>
        <begin position="1"/>
        <end position="26"/>
    </location>
</feature>
<accession>A0ABM1DPI2</accession>
<evidence type="ECO:0000259" key="4">
    <source>
        <dbReference type="PROSITE" id="PS50919"/>
    </source>
</evidence>
<dbReference type="InterPro" id="IPR016093">
    <property type="entry name" value="MIR_motif"/>
</dbReference>
<evidence type="ECO:0000256" key="1">
    <source>
        <dbReference type="ARBA" id="ARBA00022729"/>
    </source>
</evidence>
<keyword evidence="2" id="KW-0677">Repeat</keyword>
<evidence type="ECO:0000256" key="3">
    <source>
        <dbReference type="SAM" id="SignalP"/>
    </source>
</evidence>
<evidence type="ECO:0000313" key="5">
    <source>
        <dbReference type="Proteomes" id="UP000695022"/>
    </source>
</evidence>
<feature type="chain" id="PRO_5045862331" evidence="3">
    <location>
        <begin position="27"/>
        <end position="216"/>
    </location>
</feature>
<dbReference type="SMART" id="SM00472">
    <property type="entry name" value="MIR"/>
    <property type="match status" value="3"/>
</dbReference>
<dbReference type="Proteomes" id="UP000695022">
    <property type="component" value="Unplaced"/>
</dbReference>
<feature type="domain" description="MIR" evidence="4">
    <location>
        <begin position="151"/>
        <end position="205"/>
    </location>
</feature>
<dbReference type="RefSeq" id="XP_014661853.1">
    <property type="nucleotide sequence ID" value="XM_014806367.1"/>
</dbReference>
<dbReference type="GeneID" id="106804950"/>
<feature type="domain" description="MIR" evidence="4">
    <location>
        <begin position="95"/>
        <end position="150"/>
    </location>
</feature>
<name>A0ABM1DPI2_PRICU</name>